<evidence type="ECO:0000256" key="4">
    <source>
        <dbReference type="ARBA" id="ARBA00022452"/>
    </source>
</evidence>
<dbReference type="InterPro" id="IPR005644">
    <property type="entry name" value="NolW-like"/>
</dbReference>
<dbReference type="KEGG" id="dax:FDQ92_03795"/>
<dbReference type="GO" id="GO:0015627">
    <property type="term" value="C:type II protein secretion system complex"/>
    <property type="evidence" value="ECO:0007669"/>
    <property type="project" value="InterPro"/>
</dbReference>
<dbReference type="GO" id="GO:0015628">
    <property type="term" value="P:protein secretion by the type II secretion system"/>
    <property type="evidence" value="ECO:0007669"/>
    <property type="project" value="InterPro"/>
</dbReference>
<dbReference type="Gene3D" id="3.30.1370.120">
    <property type="match status" value="2"/>
</dbReference>
<protein>
    <submittedName>
        <fullName evidence="15">Type II secretion system protein GspD</fullName>
    </submittedName>
</protein>
<organism evidence="15 16">
    <name type="scientific">Desulfoglaeba alkanexedens ALDC</name>
    <dbReference type="NCBI Taxonomy" id="980445"/>
    <lineage>
        <taxon>Bacteria</taxon>
        <taxon>Pseudomonadati</taxon>
        <taxon>Thermodesulfobacteriota</taxon>
        <taxon>Syntrophobacteria</taxon>
        <taxon>Syntrophobacterales</taxon>
        <taxon>Syntrophobacteraceae</taxon>
        <taxon>Desulfoglaeba</taxon>
    </lineage>
</organism>
<dbReference type="InterPro" id="IPR038591">
    <property type="entry name" value="NolW-like_sf"/>
</dbReference>
<dbReference type="PANTHER" id="PTHR30332:SF25">
    <property type="entry name" value="SECRETIN XPSD"/>
    <property type="match status" value="1"/>
</dbReference>
<evidence type="ECO:0000313" key="16">
    <source>
        <dbReference type="Proteomes" id="UP000298602"/>
    </source>
</evidence>
<accession>A0A4P8L0Q9</accession>
<dbReference type="OrthoDB" id="9775455at2"/>
<dbReference type="EMBL" id="CP040098">
    <property type="protein sequence ID" value="QCQ21378.1"/>
    <property type="molecule type" value="Genomic_DNA"/>
</dbReference>
<evidence type="ECO:0000256" key="7">
    <source>
        <dbReference type="ARBA" id="ARBA00022927"/>
    </source>
</evidence>
<evidence type="ECO:0000313" key="15">
    <source>
        <dbReference type="EMBL" id="QCQ21378.1"/>
    </source>
</evidence>
<gene>
    <name evidence="15" type="primary">gspD</name>
    <name evidence="15" type="ORF">FDQ92_03795</name>
</gene>
<keyword evidence="6" id="KW-0732">Signal</keyword>
<evidence type="ECO:0000256" key="3">
    <source>
        <dbReference type="ARBA" id="ARBA00022448"/>
    </source>
</evidence>
<dbReference type="PRINTS" id="PR01032">
    <property type="entry name" value="PHAGEIV"/>
</dbReference>
<evidence type="ECO:0000256" key="1">
    <source>
        <dbReference type="ARBA" id="ARBA00004442"/>
    </source>
</evidence>
<dbReference type="PANTHER" id="PTHR30332">
    <property type="entry name" value="PROBABLE GENERAL SECRETION PATHWAY PROTEIN D"/>
    <property type="match status" value="1"/>
</dbReference>
<keyword evidence="16" id="KW-1185">Reference proteome</keyword>
<dbReference type="InterPro" id="IPR013356">
    <property type="entry name" value="T2SS_GspD"/>
</dbReference>
<keyword evidence="4" id="KW-1134">Transmembrane beta strand</keyword>
<reference evidence="15 16" key="1">
    <citation type="submission" date="2019-05" db="EMBL/GenBank/DDBJ databases">
        <title>The Complete Genome Sequence of the n-alkane-degrading Desulfoglaeba alkanexedens ALDC reveals multiple alkylsuccinate synthase gene clusters.</title>
        <authorList>
            <person name="Callaghan A.V."/>
            <person name="Davidova I.A."/>
            <person name="Duncan K.E."/>
            <person name="Morris B."/>
            <person name="McInerney M.J."/>
        </authorList>
    </citation>
    <scope>NUCLEOTIDE SEQUENCE [LARGE SCALE GENOMIC DNA]</scope>
    <source>
        <strain evidence="15 16">ALDC</strain>
    </source>
</reference>
<dbReference type="InterPro" id="IPR004846">
    <property type="entry name" value="T2SS/T3SS_dom"/>
</dbReference>
<dbReference type="GO" id="GO:0009279">
    <property type="term" value="C:cell outer membrane"/>
    <property type="evidence" value="ECO:0007669"/>
    <property type="project" value="UniProtKB-SubCell"/>
</dbReference>
<keyword evidence="5" id="KW-0812">Transmembrane</keyword>
<dbReference type="Pfam" id="PF21305">
    <property type="entry name" value="type_II_gspD_N0"/>
    <property type="match status" value="1"/>
</dbReference>
<evidence type="ECO:0000259" key="12">
    <source>
        <dbReference type="Pfam" id="PF00263"/>
    </source>
</evidence>
<dbReference type="InterPro" id="IPR049371">
    <property type="entry name" value="GspD-like_N0"/>
</dbReference>
<evidence type="ECO:0000256" key="9">
    <source>
        <dbReference type="ARBA" id="ARBA00023237"/>
    </source>
</evidence>
<feature type="domain" description="NolW-like" evidence="13">
    <location>
        <begin position="216"/>
        <end position="273"/>
    </location>
</feature>
<evidence type="ECO:0000259" key="13">
    <source>
        <dbReference type="Pfam" id="PF03958"/>
    </source>
</evidence>
<feature type="domain" description="Type II/III secretion system secretin-like" evidence="12">
    <location>
        <begin position="532"/>
        <end position="695"/>
    </location>
</feature>
<evidence type="ECO:0000256" key="11">
    <source>
        <dbReference type="SAM" id="MobiDB-lite"/>
    </source>
</evidence>
<dbReference type="Proteomes" id="UP000298602">
    <property type="component" value="Chromosome"/>
</dbReference>
<dbReference type="InterPro" id="IPR001775">
    <property type="entry name" value="GspD/PilQ"/>
</dbReference>
<dbReference type="Pfam" id="PF00263">
    <property type="entry name" value="Secretin"/>
    <property type="match status" value="1"/>
</dbReference>
<name>A0A4P8L0Q9_9BACT</name>
<keyword evidence="9" id="KW-0998">Cell outer membrane</keyword>
<feature type="region of interest" description="Disordered" evidence="11">
    <location>
        <begin position="35"/>
        <end position="113"/>
    </location>
</feature>
<dbReference type="InterPro" id="IPR050810">
    <property type="entry name" value="Bact_Secretion_Sys_Channel"/>
</dbReference>
<dbReference type="PROSITE" id="PS51257">
    <property type="entry name" value="PROKAR_LIPOPROTEIN"/>
    <property type="match status" value="1"/>
</dbReference>
<evidence type="ECO:0000256" key="6">
    <source>
        <dbReference type="ARBA" id="ARBA00022729"/>
    </source>
</evidence>
<comment type="subcellular location">
    <subcellularLocation>
        <location evidence="1 10">Cell outer membrane</location>
    </subcellularLocation>
</comment>
<keyword evidence="3 10" id="KW-0813">Transport</keyword>
<evidence type="ECO:0000256" key="2">
    <source>
        <dbReference type="ARBA" id="ARBA00006980"/>
    </source>
</evidence>
<feature type="compositionally biased region" description="Basic and acidic residues" evidence="11">
    <location>
        <begin position="103"/>
        <end position="113"/>
    </location>
</feature>
<feature type="domain" description="NolW-like" evidence="13">
    <location>
        <begin position="361"/>
        <end position="460"/>
    </location>
</feature>
<dbReference type="AlphaFoldDB" id="A0A4P8L0Q9"/>
<proteinExistence type="inferred from homology"/>
<dbReference type="NCBIfam" id="TIGR02517">
    <property type="entry name" value="type_II_gspD"/>
    <property type="match status" value="1"/>
</dbReference>
<comment type="similarity">
    <text evidence="2">Belongs to the bacterial secretin family. GSP D subfamily.</text>
</comment>
<keyword evidence="7" id="KW-0653">Protein transport</keyword>
<dbReference type="PRINTS" id="PR00811">
    <property type="entry name" value="BCTERIALGSPD"/>
</dbReference>
<evidence type="ECO:0000256" key="8">
    <source>
        <dbReference type="ARBA" id="ARBA00023136"/>
    </source>
</evidence>
<dbReference type="Gene3D" id="3.55.50.30">
    <property type="match status" value="1"/>
</dbReference>
<keyword evidence="8" id="KW-0472">Membrane</keyword>
<evidence type="ECO:0000256" key="10">
    <source>
        <dbReference type="RuleBase" id="RU004004"/>
    </source>
</evidence>
<sequence>MNVHRKHRSFMRYAGMGLGIAVLLSLAGCATWPGRPEPPGSARRPPSGAEVSRKVQEPSPSGGRITPVGMSEEPEAVTPIQGASYRAEPVPRNQPVRPPAESARPEGPQEDRGIPLELAFDNADIYEVLDATLFQLFNVNYVIDPSIQANVTFNLKGTYTVMEYVDVLNDVLQLSNLAIVPGPGNLFKIVRKNLGAGTGTSTPLVGDTAEGPGDITRLVRLRYLSAGTAATNIRPFLSPGAVVVADATSNTLIITDTRANVNKVISIVNALDVNHIKEVSWRIIPLKHTESEAIATELTSVLSGQGLFNRPGVDPGSYQIHPIKSLNALLVASRWPSVLDLVGRWIGAMDQPTGAGTGVYVYFVQNGSAEELADILGYLYGGKTGSAKRSKKEEETIVEPTREADGEAPGVSASVGAGELGGEVSFIADPTTNSIVIKASERDYRVVLGILEKLDIVPRQVLINVIIAEISLSGSVEYGVEWFLQGHRNDYTGQAILDSGISHGINTPLGTGSGFTAAVFDGSDFLRGLIRALGKDASLNILSSPNIMASDHKEAYIEVAEEVPIVTGEVTSQEATTVTRSIQYRKTGIILGVTPHINSSGLVKMDISQEVSERGERDVQLQTTSIVSRKAETSLVVQDGQTIIIGGLMRNRDSVSRSGIPILRDIPVLGYAFGGQSTENSKTELIILISPRVVDNRDEAEAITREFSEKVSQVQKMIQAEEAKMK</sequence>
<reference evidence="15 16" key="2">
    <citation type="submission" date="2019-05" db="EMBL/GenBank/DDBJ databases">
        <authorList>
            <person name="Suflita J.M."/>
            <person name="Marks C.R."/>
        </authorList>
    </citation>
    <scope>NUCLEOTIDE SEQUENCE [LARGE SCALE GENOMIC DNA]</scope>
    <source>
        <strain evidence="15 16">ALDC</strain>
    </source>
</reference>
<evidence type="ECO:0000256" key="5">
    <source>
        <dbReference type="ARBA" id="ARBA00022692"/>
    </source>
</evidence>
<evidence type="ECO:0000259" key="14">
    <source>
        <dbReference type="Pfam" id="PF21305"/>
    </source>
</evidence>
<dbReference type="Pfam" id="PF03958">
    <property type="entry name" value="Secretin_N"/>
    <property type="match status" value="2"/>
</dbReference>
<feature type="domain" description="GspD-like N0" evidence="14">
    <location>
        <begin position="119"/>
        <end position="189"/>
    </location>
</feature>